<dbReference type="Proteomes" id="UP000319746">
    <property type="component" value="Unassembled WGS sequence"/>
</dbReference>
<protein>
    <submittedName>
        <fullName evidence="2">Uncharacterized protein</fullName>
    </submittedName>
</protein>
<dbReference type="RefSeq" id="WP_141864855.1">
    <property type="nucleotide sequence ID" value="NZ_BAABAN010000016.1"/>
</dbReference>
<keyword evidence="1" id="KW-1133">Transmembrane helix</keyword>
<evidence type="ECO:0000313" key="2">
    <source>
        <dbReference type="EMBL" id="TQL74314.1"/>
    </source>
</evidence>
<keyword evidence="1" id="KW-0472">Membrane</keyword>
<dbReference type="OrthoDB" id="166777at2"/>
<dbReference type="AlphaFoldDB" id="A0A543AP10"/>
<sequence>MLTTLGYAKQALGQWTARQILMAALAAIAVGLLIGIATVLIPNPVFARDIPPVWWNYPVWIVTSIISGMLIATYIQPVSSVDEDAIALDPTGRQGKLGMLGGFLSWFAVGCPVCNKLALIAFGYFGAITYFAPIQPFLGVAALLLTSVALLWRLKEQIVCRVAPTPPANQSFTQEHVSTRL</sequence>
<evidence type="ECO:0000256" key="1">
    <source>
        <dbReference type="SAM" id="Phobius"/>
    </source>
</evidence>
<keyword evidence="3" id="KW-1185">Reference proteome</keyword>
<organism evidence="2 3">
    <name type="scientific">Enteractinococcus coprophilus</name>
    <dbReference type="NCBI Taxonomy" id="1027633"/>
    <lineage>
        <taxon>Bacteria</taxon>
        <taxon>Bacillati</taxon>
        <taxon>Actinomycetota</taxon>
        <taxon>Actinomycetes</taxon>
        <taxon>Micrococcales</taxon>
        <taxon>Micrococcaceae</taxon>
    </lineage>
</organism>
<reference evidence="2 3" key="1">
    <citation type="submission" date="2019-06" db="EMBL/GenBank/DDBJ databases">
        <title>Sequencing the genomes of 1000 actinobacteria strains.</title>
        <authorList>
            <person name="Klenk H.-P."/>
        </authorList>
    </citation>
    <scope>NUCLEOTIDE SEQUENCE [LARGE SCALE GENOMIC DNA]</scope>
    <source>
        <strain evidence="2 3">DSM 24083</strain>
    </source>
</reference>
<feature type="transmembrane region" description="Helical" evidence="1">
    <location>
        <begin position="130"/>
        <end position="152"/>
    </location>
</feature>
<feature type="transmembrane region" description="Helical" evidence="1">
    <location>
        <begin position="20"/>
        <end position="41"/>
    </location>
</feature>
<feature type="transmembrane region" description="Helical" evidence="1">
    <location>
        <begin position="103"/>
        <end position="124"/>
    </location>
</feature>
<proteinExistence type="predicted"/>
<keyword evidence="1" id="KW-0812">Transmembrane</keyword>
<accession>A0A543AP10</accession>
<evidence type="ECO:0000313" key="3">
    <source>
        <dbReference type="Proteomes" id="UP000319746"/>
    </source>
</evidence>
<name>A0A543AP10_9MICC</name>
<comment type="caution">
    <text evidence="2">The sequence shown here is derived from an EMBL/GenBank/DDBJ whole genome shotgun (WGS) entry which is preliminary data.</text>
</comment>
<gene>
    <name evidence="2" type="ORF">FB556_0775</name>
</gene>
<dbReference type="EMBL" id="VFOU01000001">
    <property type="protein sequence ID" value="TQL74314.1"/>
    <property type="molecule type" value="Genomic_DNA"/>
</dbReference>
<feature type="transmembrane region" description="Helical" evidence="1">
    <location>
        <begin position="53"/>
        <end position="75"/>
    </location>
</feature>